<keyword evidence="2" id="KW-1185">Reference proteome</keyword>
<reference evidence="1 2" key="1">
    <citation type="journal article" date="2022" name="New Phytol.">
        <title>Ecological generalism drives hyperdiversity of secondary metabolite gene clusters in xylarialean endophytes.</title>
        <authorList>
            <person name="Franco M.E.E."/>
            <person name="Wisecaver J.H."/>
            <person name="Arnold A.E."/>
            <person name="Ju Y.M."/>
            <person name="Slot J.C."/>
            <person name="Ahrendt S."/>
            <person name="Moore L.P."/>
            <person name="Eastman K.E."/>
            <person name="Scott K."/>
            <person name="Konkel Z."/>
            <person name="Mondo S.J."/>
            <person name="Kuo A."/>
            <person name="Hayes R.D."/>
            <person name="Haridas S."/>
            <person name="Andreopoulos B."/>
            <person name="Riley R."/>
            <person name="LaButti K."/>
            <person name="Pangilinan J."/>
            <person name="Lipzen A."/>
            <person name="Amirebrahimi M."/>
            <person name="Yan J."/>
            <person name="Adam C."/>
            <person name="Keymanesh K."/>
            <person name="Ng V."/>
            <person name="Louie K."/>
            <person name="Northen T."/>
            <person name="Drula E."/>
            <person name="Henrissat B."/>
            <person name="Hsieh H.M."/>
            <person name="Youens-Clark K."/>
            <person name="Lutzoni F."/>
            <person name="Miadlikowska J."/>
            <person name="Eastwood D.C."/>
            <person name="Hamelin R.C."/>
            <person name="Grigoriev I.V."/>
            <person name="U'Ren J.M."/>
        </authorList>
    </citation>
    <scope>NUCLEOTIDE SEQUENCE [LARGE SCALE GENOMIC DNA]</scope>
    <source>
        <strain evidence="1 2">CBS 119005</strain>
    </source>
</reference>
<organism evidence="1 2">
    <name type="scientific">Hypoxylon rubiginosum</name>
    <dbReference type="NCBI Taxonomy" id="110542"/>
    <lineage>
        <taxon>Eukaryota</taxon>
        <taxon>Fungi</taxon>
        <taxon>Dikarya</taxon>
        <taxon>Ascomycota</taxon>
        <taxon>Pezizomycotina</taxon>
        <taxon>Sordariomycetes</taxon>
        <taxon>Xylariomycetidae</taxon>
        <taxon>Xylariales</taxon>
        <taxon>Hypoxylaceae</taxon>
        <taxon>Hypoxylon</taxon>
    </lineage>
</organism>
<dbReference type="EMBL" id="MU393480">
    <property type="protein sequence ID" value="KAI4864887.1"/>
    <property type="molecule type" value="Genomic_DNA"/>
</dbReference>
<evidence type="ECO:0000313" key="1">
    <source>
        <dbReference type="EMBL" id="KAI4864887.1"/>
    </source>
</evidence>
<accession>A0ACB9Z0T0</accession>
<gene>
    <name evidence="1" type="ORF">F4820DRAFT_448635</name>
</gene>
<name>A0ACB9Z0T0_9PEZI</name>
<protein>
    <submittedName>
        <fullName evidence="1">Uncharacterized protein</fullName>
    </submittedName>
</protein>
<proteinExistence type="predicted"/>
<evidence type="ECO:0000313" key="2">
    <source>
        <dbReference type="Proteomes" id="UP001497700"/>
    </source>
</evidence>
<sequence>MAPCLVVLLAPGLRLSLALRQLCQQQFGMPAWPLASYEARIVDHESAGGLVMAIVHQDPLSPPGPRLLEVAVVTQAWVTKYIQAGTQAWVTKYIQAGTQAWVTKYIQAGTLIALRFGPMAECGNVEMVMENVGVAGAGRLPTTTRFLFKPSA</sequence>
<comment type="caution">
    <text evidence="1">The sequence shown here is derived from an EMBL/GenBank/DDBJ whole genome shotgun (WGS) entry which is preliminary data.</text>
</comment>
<dbReference type="Proteomes" id="UP001497700">
    <property type="component" value="Unassembled WGS sequence"/>
</dbReference>